<dbReference type="AlphaFoldDB" id="A0A8E2EGN0"/>
<gene>
    <name evidence="1" type="ORF">K432DRAFT_440699</name>
</gene>
<organism evidence="1 2">
    <name type="scientific">Lepidopterella palustris CBS 459.81</name>
    <dbReference type="NCBI Taxonomy" id="1314670"/>
    <lineage>
        <taxon>Eukaryota</taxon>
        <taxon>Fungi</taxon>
        <taxon>Dikarya</taxon>
        <taxon>Ascomycota</taxon>
        <taxon>Pezizomycotina</taxon>
        <taxon>Dothideomycetes</taxon>
        <taxon>Pleosporomycetidae</taxon>
        <taxon>Mytilinidiales</taxon>
        <taxon>Argynnaceae</taxon>
        <taxon>Lepidopterella</taxon>
    </lineage>
</organism>
<evidence type="ECO:0000313" key="2">
    <source>
        <dbReference type="Proteomes" id="UP000250266"/>
    </source>
</evidence>
<keyword evidence="2" id="KW-1185">Reference proteome</keyword>
<protein>
    <submittedName>
        <fullName evidence="1">Uncharacterized protein</fullName>
    </submittedName>
</protein>
<name>A0A8E2EGN0_9PEZI</name>
<dbReference type="Proteomes" id="UP000250266">
    <property type="component" value="Unassembled WGS sequence"/>
</dbReference>
<dbReference type="EMBL" id="KV744856">
    <property type="protein sequence ID" value="OCK83637.1"/>
    <property type="molecule type" value="Genomic_DNA"/>
</dbReference>
<accession>A0A8E2EGN0</accession>
<sequence length="121" mass="12631">MAYKAFVFPAFEHAGVMDELSAAGIFSTGICIRATNNRLMVTGKSCAEGKKSVLAALQRRGFEGLVMGARRDCVVTNPYAGLGLVTGILDASSLVDVLESVIQKRSAGKATPGVSAGKEIH</sequence>
<dbReference type="OrthoDB" id="10016252at2759"/>
<evidence type="ECO:0000313" key="1">
    <source>
        <dbReference type="EMBL" id="OCK83637.1"/>
    </source>
</evidence>
<reference evidence="1 2" key="1">
    <citation type="journal article" date="2016" name="Nat. Commun.">
        <title>Ectomycorrhizal ecology is imprinted in the genome of the dominant symbiotic fungus Cenococcum geophilum.</title>
        <authorList>
            <consortium name="DOE Joint Genome Institute"/>
            <person name="Peter M."/>
            <person name="Kohler A."/>
            <person name="Ohm R.A."/>
            <person name="Kuo A."/>
            <person name="Krutzmann J."/>
            <person name="Morin E."/>
            <person name="Arend M."/>
            <person name="Barry K.W."/>
            <person name="Binder M."/>
            <person name="Choi C."/>
            <person name="Clum A."/>
            <person name="Copeland A."/>
            <person name="Grisel N."/>
            <person name="Haridas S."/>
            <person name="Kipfer T."/>
            <person name="LaButti K."/>
            <person name="Lindquist E."/>
            <person name="Lipzen A."/>
            <person name="Maire R."/>
            <person name="Meier B."/>
            <person name="Mihaltcheva S."/>
            <person name="Molinier V."/>
            <person name="Murat C."/>
            <person name="Poggeler S."/>
            <person name="Quandt C.A."/>
            <person name="Sperisen C."/>
            <person name="Tritt A."/>
            <person name="Tisserant E."/>
            <person name="Crous P.W."/>
            <person name="Henrissat B."/>
            <person name="Nehls U."/>
            <person name="Egli S."/>
            <person name="Spatafora J.W."/>
            <person name="Grigoriev I.V."/>
            <person name="Martin F.M."/>
        </authorList>
    </citation>
    <scope>NUCLEOTIDE SEQUENCE [LARGE SCALE GENOMIC DNA]</scope>
    <source>
        <strain evidence="1 2">CBS 459.81</strain>
    </source>
</reference>
<proteinExistence type="predicted"/>